<organism evidence="2 3">
    <name type="scientific">Citrobacter freundii</name>
    <dbReference type="NCBI Taxonomy" id="546"/>
    <lineage>
        <taxon>Bacteria</taxon>
        <taxon>Pseudomonadati</taxon>
        <taxon>Pseudomonadota</taxon>
        <taxon>Gammaproteobacteria</taxon>
        <taxon>Enterobacterales</taxon>
        <taxon>Enterobacteriaceae</taxon>
        <taxon>Citrobacter</taxon>
        <taxon>Citrobacter freundii complex</taxon>
    </lineage>
</organism>
<proteinExistence type="predicted"/>
<keyword evidence="1" id="KW-1133">Transmembrane helix</keyword>
<feature type="transmembrane region" description="Helical" evidence="1">
    <location>
        <begin position="47"/>
        <end position="65"/>
    </location>
</feature>
<dbReference type="EMBL" id="NEFA01000007">
    <property type="protein sequence ID" value="OYR05748.1"/>
    <property type="molecule type" value="Genomic_DNA"/>
</dbReference>
<accession>A0AA44NMK9</accession>
<gene>
    <name evidence="2" type="ORF">B9P89_07650</name>
</gene>
<dbReference type="AlphaFoldDB" id="A0AA44NMK9"/>
<keyword evidence="1" id="KW-0472">Membrane</keyword>
<evidence type="ECO:0000313" key="2">
    <source>
        <dbReference type="EMBL" id="OYR05748.1"/>
    </source>
</evidence>
<evidence type="ECO:0000256" key="1">
    <source>
        <dbReference type="SAM" id="Phobius"/>
    </source>
</evidence>
<sequence>MLNDVRNKIEVNRILIELINKLCTIKGNYWNNFSENYLLINNINENYYCYFVLIGWILVISKLFYKQKIFI</sequence>
<protein>
    <submittedName>
        <fullName evidence="2">Uncharacterized protein</fullName>
    </submittedName>
</protein>
<comment type="caution">
    <text evidence="2">The sequence shown here is derived from an EMBL/GenBank/DDBJ whole genome shotgun (WGS) entry which is preliminary data.</text>
</comment>
<name>A0AA44NMK9_CITFR</name>
<evidence type="ECO:0000313" key="3">
    <source>
        <dbReference type="Proteomes" id="UP000215827"/>
    </source>
</evidence>
<reference evidence="2 3" key="1">
    <citation type="submission" date="2017-04" db="EMBL/GenBank/DDBJ databases">
        <title>Emergence of KPC-2-producing Citrobacter isolates from sediments of a Chinese river.</title>
        <authorList>
            <person name="Zheng B."/>
        </authorList>
    </citation>
    <scope>NUCLEOTIDE SEQUENCE [LARGE SCALE GENOMIC DNA]</scope>
    <source>
        <strain evidence="2 3">C191</strain>
    </source>
</reference>
<keyword evidence="1" id="KW-0812">Transmembrane</keyword>
<dbReference type="Proteomes" id="UP000215827">
    <property type="component" value="Unassembled WGS sequence"/>
</dbReference>